<evidence type="ECO:0000313" key="1">
    <source>
        <dbReference type="EMBL" id="NIA52721.1"/>
    </source>
</evidence>
<accession>A0ABX0P725</accession>
<organism evidence="1 2">
    <name type="scientific">Telluria antibiotica</name>
    <dbReference type="NCBI Taxonomy" id="2717319"/>
    <lineage>
        <taxon>Bacteria</taxon>
        <taxon>Pseudomonadati</taxon>
        <taxon>Pseudomonadota</taxon>
        <taxon>Betaproteobacteria</taxon>
        <taxon>Burkholderiales</taxon>
        <taxon>Oxalobacteraceae</taxon>
        <taxon>Telluria group</taxon>
        <taxon>Telluria</taxon>
    </lineage>
</organism>
<reference evidence="1 2" key="1">
    <citation type="submission" date="2020-03" db="EMBL/GenBank/DDBJ databases">
        <title>Genome sequence of strain Massilia sp. TW-1.</title>
        <authorList>
            <person name="Chaudhary D.K."/>
        </authorList>
    </citation>
    <scope>NUCLEOTIDE SEQUENCE [LARGE SCALE GENOMIC DNA]</scope>
    <source>
        <strain evidence="1 2">TW-1</strain>
    </source>
</reference>
<sequence length="76" mass="8730">MKAAYRYADLQLVMAGKKIHLQPEDYVGEQPLGEGRFTYRIIKRDQYAEVSVDIQAVKDGDQRTGCPQWEPARSRS</sequence>
<name>A0ABX0P725_9BURK</name>
<dbReference type="Proteomes" id="UP000716322">
    <property type="component" value="Unassembled WGS sequence"/>
</dbReference>
<protein>
    <submittedName>
        <fullName evidence="1">Uncharacterized protein</fullName>
    </submittedName>
</protein>
<dbReference type="RefSeq" id="WP_166856580.1">
    <property type="nucleotide sequence ID" value="NZ_JAAQOM010000002.1"/>
</dbReference>
<keyword evidence="2" id="KW-1185">Reference proteome</keyword>
<proteinExistence type="predicted"/>
<comment type="caution">
    <text evidence="1">The sequence shown here is derived from an EMBL/GenBank/DDBJ whole genome shotgun (WGS) entry which is preliminary data.</text>
</comment>
<dbReference type="EMBL" id="JAAQOM010000002">
    <property type="protein sequence ID" value="NIA52721.1"/>
    <property type="molecule type" value="Genomic_DNA"/>
</dbReference>
<gene>
    <name evidence="1" type="ORF">HAV22_03505</name>
</gene>
<evidence type="ECO:0000313" key="2">
    <source>
        <dbReference type="Proteomes" id="UP000716322"/>
    </source>
</evidence>